<reference evidence="2" key="2">
    <citation type="submission" date="2025-08" db="UniProtKB">
        <authorList>
            <consortium name="Ensembl"/>
        </authorList>
    </citation>
    <scope>IDENTIFICATION</scope>
</reference>
<dbReference type="InParanoid" id="A0A671XPL9"/>
<evidence type="ECO:0000313" key="3">
    <source>
        <dbReference type="Proteomes" id="UP000472265"/>
    </source>
</evidence>
<evidence type="ECO:0000313" key="2">
    <source>
        <dbReference type="Ensembl" id="ENSSAUP00010053133.1"/>
    </source>
</evidence>
<keyword evidence="3" id="KW-1185">Reference proteome</keyword>
<accession>A0A671XPL9</accession>
<keyword evidence="1" id="KW-0812">Transmembrane</keyword>
<keyword evidence="1" id="KW-0472">Membrane</keyword>
<dbReference type="Proteomes" id="UP000472265">
    <property type="component" value="Chromosome 17"/>
</dbReference>
<evidence type="ECO:0000256" key="1">
    <source>
        <dbReference type="SAM" id="Phobius"/>
    </source>
</evidence>
<dbReference type="AlphaFoldDB" id="A0A671XPL9"/>
<proteinExistence type="predicted"/>
<dbReference type="Ensembl" id="ENSSAUT00010055850.1">
    <property type="protein sequence ID" value="ENSSAUP00010053133.1"/>
    <property type="gene ID" value="ENSSAUG00010022001.1"/>
</dbReference>
<reference evidence="2" key="1">
    <citation type="submission" date="2021-04" db="EMBL/GenBank/DDBJ databases">
        <authorList>
            <consortium name="Wellcome Sanger Institute Data Sharing"/>
        </authorList>
    </citation>
    <scope>NUCLEOTIDE SEQUENCE [LARGE SCALE GENOMIC DNA]</scope>
</reference>
<name>A0A671XPL9_SPAAU</name>
<organism evidence="2 3">
    <name type="scientific">Sparus aurata</name>
    <name type="common">Gilthead sea bream</name>
    <dbReference type="NCBI Taxonomy" id="8175"/>
    <lineage>
        <taxon>Eukaryota</taxon>
        <taxon>Metazoa</taxon>
        <taxon>Chordata</taxon>
        <taxon>Craniata</taxon>
        <taxon>Vertebrata</taxon>
        <taxon>Euteleostomi</taxon>
        <taxon>Actinopterygii</taxon>
        <taxon>Neopterygii</taxon>
        <taxon>Teleostei</taxon>
        <taxon>Neoteleostei</taxon>
        <taxon>Acanthomorphata</taxon>
        <taxon>Eupercaria</taxon>
        <taxon>Spariformes</taxon>
        <taxon>Sparidae</taxon>
        <taxon>Sparus</taxon>
    </lineage>
</organism>
<keyword evidence="1" id="KW-1133">Transmembrane helix</keyword>
<feature type="transmembrane region" description="Helical" evidence="1">
    <location>
        <begin position="14"/>
        <end position="34"/>
    </location>
</feature>
<protein>
    <submittedName>
        <fullName evidence="2">Uncharacterized protein</fullName>
    </submittedName>
</protein>
<reference evidence="2" key="3">
    <citation type="submission" date="2025-09" db="UniProtKB">
        <authorList>
            <consortium name="Ensembl"/>
        </authorList>
    </citation>
    <scope>IDENTIFICATION</scope>
</reference>
<sequence>GCVYVSLSVATSHFLAICAGKLMLLVCMCLVYSVHTKPPGIVLGQKWLSLFLFILEKEGTDLVFF</sequence>